<name>A0A7R9KZX0_9ACAR</name>
<dbReference type="InterPro" id="IPR002347">
    <property type="entry name" value="SDR_fam"/>
</dbReference>
<dbReference type="EMBL" id="OC863796">
    <property type="protein sequence ID" value="CAD7631267.1"/>
    <property type="molecule type" value="Genomic_DNA"/>
</dbReference>
<dbReference type="Proteomes" id="UP000759131">
    <property type="component" value="Unassembled WGS sequence"/>
</dbReference>
<gene>
    <name evidence="1" type="ORF">OSB1V03_LOCUS11676</name>
</gene>
<dbReference type="SUPFAM" id="SSF51735">
    <property type="entry name" value="NAD(P)-binding Rossmann-fold domains"/>
    <property type="match status" value="1"/>
</dbReference>
<sequence length="121" mass="13023">MHGLYPHSMAKCAFDMFTRCMAVELGPKGIRVNSVNHGAVIDYQFMTNGSRKRKHTLEADAVAECYGRQYPVGRPGTGDDVANSVLYMASSNSSFVTGLNFIVDGGHLAAGVPQVVKVLTN</sequence>
<organism evidence="1">
    <name type="scientific">Medioppia subpectinata</name>
    <dbReference type="NCBI Taxonomy" id="1979941"/>
    <lineage>
        <taxon>Eukaryota</taxon>
        <taxon>Metazoa</taxon>
        <taxon>Ecdysozoa</taxon>
        <taxon>Arthropoda</taxon>
        <taxon>Chelicerata</taxon>
        <taxon>Arachnida</taxon>
        <taxon>Acari</taxon>
        <taxon>Acariformes</taxon>
        <taxon>Sarcoptiformes</taxon>
        <taxon>Oribatida</taxon>
        <taxon>Brachypylina</taxon>
        <taxon>Oppioidea</taxon>
        <taxon>Oppiidae</taxon>
        <taxon>Medioppia</taxon>
    </lineage>
</organism>
<dbReference type="EMBL" id="CAJPIZ010009221">
    <property type="protein sequence ID" value="CAG2111697.1"/>
    <property type="molecule type" value="Genomic_DNA"/>
</dbReference>
<dbReference type="PRINTS" id="PR00081">
    <property type="entry name" value="GDHRDH"/>
</dbReference>
<dbReference type="AlphaFoldDB" id="A0A7R9KZX0"/>
<dbReference type="InterPro" id="IPR036291">
    <property type="entry name" value="NAD(P)-bd_dom_sf"/>
</dbReference>
<dbReference type="Gene3D" id="3.40.50.720">
    <property type="entry name" value="NAD(P)-binding Rossmann-like Domain"/>
    <property type="match status" value="1"/>
</dbReference>
<dbReference type="PANTHER" id="PTHR43975:SF2">
    <property type="entry name" value="EG:BACR7A4.14 PROTEIN-RELATED"/>
    <property type="match status" value="1"/>
</dbReference>
<reference evidence="1" key="1">
    <citation type="submission" date="2020-11" db="EMBL/GenBank/DDBJ databases">
        <authorList>
            <person name="Tran Van P."/>
        </authorList>
    </citation>
    <scope>NUCLEOTIDE SEQUENCE</scope>
</reference>
<evidence type="ECO:0000313" key="1">
    <source>
        <dbReference type="EMBL" id="CAD7631267.1"/>
    </source>
</evidence>
<protein>
    <submittedName>
        <fullName evidence="1">Uncharacterized protein</fullName>
    </submittedName>
</protein>
<dbReference type="OrthoDB" id="47007at2759"/>
<accession>A0A7R9KZX0</accession>
<proteinExistence type="predicted"/>
<evidence type="ECO:0000313" key="2">
    <source>
        <dbReference type="Proteomes" id="UP000759131"/>
    </source>
</evidence>
<keyword evidence="2" id="KW-1185">Reference proteome</keyword>
<dbReference type="Pfam" id="PF13561">
    <property type="entry name" value="adh_short_C2"/>
    <property type="match status" value="1"/>
</dbReference>
<dbReference type="PANTHER" id="PTHR43975">
    <property type="entry name" value="ZGC:101858"/>
    <property type="match status" value="1"/>
</dbReference>